<evidence type="ECO:0000256" key="4">
    <source>
        <dbReference type="ARBA" id="ARBA00023306"/>
    </source>
</evidence>
<evidence type="ECO:0000256" key="1">
    <source>
        <dbReference type="ARBA" id="ARBA00006291"/>
    </source>
</evidence>
<comment type="subunit">
    <text evidence="6">Interacts with MinD and FtsZ.</text>
</comment>
<dbReference type="InterPro" id="IPR005526">
    <property type="entry name" value="Septum_form_inhib_MinC_C"/>
</dbReference>
<dbReference type="HAMAP" id="MF_00267">
    <property type="entry name" value="MinC"/>
    <property type="match status" value="1"/>
</dbReference>
<keyword evidence="3 6" id="KW-0717">Septation</keyword>
<dbReference type="NCBIfam" id="TIGR01222">
    <property type="entry name" value="minC"/>
    <property type="match status" value="1"/>
</dbReference>
<comment type="similarity">
    <text evidence="1 6">Belongs to the MinC family.</text>
</comment>
<comment type="function">
    <text evidence="5 6">Cell division inhibitor that blocks the formation of polar Z ring septums. Rapidly oscillates between the poles of the cell to destabilize FtsZ filaments that have formed before they mature into polar Z rings. Prevents FtsZ polymerization.</text>
</comment>
<evidence type="ECO:0000313" key="10">
    <source>
        <dbReference type="Proteomes" id="UP001287059"/>
    </source>
</evidence>
<sequence>MTFAAPLHNKSIRFRARSFVAFTLTPEAPIDDWLEGLDHWIGNSPGYFAGRPVVLDLNTLKPGPEEIAALIGTLARRGIRVYAIELEGAALGPELPPLLAGAKEATAEGLLGRAARKAKAEEITVETAAVEDVQPGQVRAPQDELAKLDAERAKAAQPEATKAEPVRSGQGAEPARHEPSAGTLMIKAPIRSGQSIFHPHGDVIVLGSVASGSEIVAGGSIHVYGTLRGRAIAGSEGNISARIFCRKNEAELLAVDGWYTTAEEMEGVSRGKAVQAFLENDALCVVPLG</sequence>
<dbReference type="InterPro" id="IPR016098">
    <property type="entry name" value="CAP/MinC_C"/>
</dbReference>
<dbReference type="InterPro" id="IPR013033">
    <property type="entry name" value="MinC"/>
</dbReference>
<dbReference type="Gene3D" id="3.30.70.260">
    <property type="match status" value="1"/>
</dbReference>
<dbReference type="InterPro" id="IPR036145">
    <property type="entry name" value="MinC_C_sf"/>
</dbReference>
<name>A0ABU4Y4B7_9HYPH</name>
<keyword evidence="2 6" id="KW-0132">Cell division</keyword>
<evidence type="ECO:0000259" key="8">
    <source>
        <dbReference type="Pfam" id="PF03775"/>
    </source>
</evidence>
<evidence type="ECO:0000313" key="9">
    <source>
        <dbReference type="EMBL" id="MDX8480742.1"/>
    </source>
</evidence>
<comment type="caution">
    <text evidence="9">The sequence shown here is derived from an EMBL/GenBank/DDBJ whole genome shotgun (WGS) entry which is preliminary data.</text>
</comment>
<evidence type="ECO:0000256" key="6">
    <source>
        <dbReference type="HAMAP-Rule" id="MF_00267"/>
    </source>
</evidence>
<proteinExistence type="inferred from homology"/>
<organism evidence="9 10">
    <name type="scientific">Mesorhizobium album</name>
    <dbReference type="NCBI Taxonomy" id="3072314"/>
    <lineage>
        <taxon>Bacteria</taxon>
        <taxon>Pseudomonadati</taxon>
        <taxon>Pseudomonadota</taxon>
        <taxon>Alphaproteobacteria</taxon>
        <taxon>Hyphomicrobiales</taxon>
        <taxon>Phyllobacteriaceae</taxon>
        <taxon>Mesorhizobium</taxon>
    </lineage>
</organism>
<accession>A0ABU4Y4B7</accession>
<dbReference type="Gene3D" id="2.160.20.70">
    <property type="match status" value="1"/>
</dbReference>
<evidence type="ECO:0000256" key="2">
    <source>
        <dbReference type="ARBA" id="ARBA00022618"/>
    </source>
</evidence>
<evidence type="ECO:0000256" key="5">
    <source>
        <dbReference type="ARBA" id="ARBA00025606"/>
    </source>
</evidence>
<dbReference type="RefSeq" id="WP_320289045.1">
    <property type="nucleotide sequence ID" value="NZ_JAVIIW010000023.1"/>
</dbReference>
<feature type="region of interest" description="Disordered" evidence="7">
    <location>
        <begin position="150"/>
        <end position="180"/>
    </location>
</feature>
<dbReference type="Pfam" id="PF03775">
    <property type="entry name" value="MinC_C"/>
    <property type="match status" value="1"/>
</dbReference>
<dbReference type="Proteomes" id="UP001287059">
    <property type="component" value="Unassembled WGS sequence"/>
</dbReference>
<dbReference type="SUPFAM" id="SSF63848">
    <property type="entry name" value="Cell-division inhibitor MinC, C-terminal domain"/>
    <property type="match status" value="1"/>
</dbReference>
<dbReference type="PANTHER" id="PTHR34108:SF1">
    <property type="entry name" value="SEPTUM SITE-DETERMINING PROTEIN MINC"/>
    <property type="match status" value="1"/>
</dbReference>
<gene>
    <name evidence="6 9" type="primary">minC</name>
    <name evidence="9" type="ORF">RFN28_20045</name>
</gene>
<evidence type="ECO:0000256" key="7">
    <source>
        <dbReference type="SAM" id="MobiDB-lite"/>
    </source>
</evidence>
<dbReference type="EMBL" id="JAVIIW010000023">
    <property type="protein sequence ID" value="MDX8480742.1"/>
    <property type="molecule type" value="Genomic_DNA"/>
</dbReference>
<reference evidence="9 10" key="1">
    <citation type="submission" date="2023-08" db="EMBL/GenBank/DDBJ databases">
        <title>Implementing the SeqCode for naming new Mesorhizobium species isolated from Vachellia karroo root nodules.</title>
        <authorList>
            <person name="Van Lill M."/>
        </authorList>
    </citation>
    <scope>NUCLEOTIDE SEQUENCE [LARGE SCALE GENOMIC DNA]</scope>
    <source>
        <strain evidence="9 10">VK24D</strain>
    </source>
</reference>
<dbReference type="PANTHER" id="PTHR34108">
    <property type="entry name" value="SEPTUM SITE-DETERMINING PROTEIN MINC"/>
    <property type="match status" value="1"/>
</dbReference>
<keyword evidence="4 6" id="KW-0131">Cell cycle</keyword>
<feature type="domain" description="Septum formation inhibitor MinC C-terminal" evidence="8">
    <location>
        <begin position="185"/>
        <end position="285"/>
    </location>
</feature>
<evidence type="ECO:0000256" key="3">
    <source>
        <dbReference type="ARBA" id="ARBA00023210"/>
    </source>
</evidence>
<keyword evidence="10" id="KW-1185">Reference proteome</keyword>
<protein>
    <recommendedName>
        <fullName evidence="6">Probable septum site-determining protein MinC</fullName>
    </recommendedName>
</protein>